<dbReference type="GO" id="GO:0004672">
    <property type="term" value="F:protein kinase activity"/>
    <property type="evidence" value="ECO:0007669"/>
    <property type="project" value="InterPro"/>
</dbReference>
<feature type="domain" description="Protein kinase" evidence="2">
    <location>
        <begin position="110"/>
        <end position="391"/>
    </location>
</feature>
<keyword evidence="1" id="KW-0175">Coiled coil</keyword>
<feature type="coiled-coil region" evidence="1">
    <location>
        <begin position="381"/>
        <end position="408"/>
    </location>
</feature>
<dbReference type="GO" id="GO:0005524">
    <property type="term" value="F:ATP binding"/>
    <property type="evidence" value="ECO:0007669"/>
    <property type="project" value="InterPro"/>
</dbReference>
<dbReference type="AlphaFoldDB" id="A0A2P4PRA9"/>
<dbReference type="Pfam" id="PF07714">
    <property type="entry name" value="PK_Tyr_Ser-Thr"/>
    <property type="match status" value="1"/>
</dbReference>
<evidence type="ECO:0000313" key="4">
    <source>
        <dbReference type="Proteomes" id="UP000018888"/>
    </source>
</evidence>
<dbReference type="PANTHER" id="PTHR23257">
    <property type="entry name" value="SERINE-THREONINE PROTEIN KINASE"/>
    <property type="match status" value="1"/>
</dbReference>
<dbReference type="InterPro" id="IPR000719">
    <property type="entry name" value="Prot_kinase_dom"/>
</dbReference>
<dbReference type="InterPro" id="IPR050167">
    <property type="entry name" value="Ser_Thr_protein_kinase"/>
</dbReference>
<organism evidence="3 4">
    <name type="scientific">Rhizophagus irregularis (strain DAOM 181602 / DAOM 197198 / MUCL 43194)</name>
    <name type="common">Arbuscular mycorrhizal fungus</name>
    <name type="synonym">Glomus intraradices</name>
    <dbReference type="NCBI Taxonomy" id="747089"/>
    <lineage>
        <taxon>Eukaryota</taxon>
        <taxon>Fungi</taxon>
        <taxon>Fungi incertae sedis</taxon>
        <taxon>Mucoromycota</taxon>
        <taxon>Glomeromycotina</taxon>
        <taxon>Glomeromycetes</taxon>
        <taxon>Glomerales</taxon>
        <taxon>Glomeraceae</taxon>
        <taxon>Rhizophagus</taxon>
    </lineage>
</organism>
<comment type="caution">
    <text evidence="3">The sequence shown here is derived from an EMBL/GenBank/DDBJ whole genome shotgun (WGS) entry which is preliminary data.</text>
</comment>
<dbReference type="Gene3D" id="1.10.510.10">
    <property type="entry name" value="Transferase(Phosphotransferase) domain 1"/>
    <property type="match status" value="1"/>
</dbReference>
<evidence type="ECO:0000313" key="3">
    <source>
        <dbReference type="EMBL" id="POG67938.1"/>
    </source>
</evidence>
<evidence type="ECO:0000256" key="1">
    <source>
        <dbReference type="SAM" id="Coils"/>
    </source>
</evidence>
<dbReference type="VEuPathDB" id="FungiDB:RhiirFUN_013434"/>
<dbReference type="Proteomes" id="UP000018888">
    <property type="component" value="Unassembled WGS sequence"/>
</dbReference>
<dbReference type="InterPro" id="IPR001245">
    <property type="entry name" value="Ser-Thr/Tyr_kinase_cat_dom"/>
</dbReference>
<reference evidence="3 4" key="2">
    <citation type="journal article" date="2018" name="New Phytol.">
        <title>High intraspecific genome diversity in the model arbuscular mycorrhizal symbiont Rhizophagus irregularis.</title>
        <authorList>
            <person name="Chen E.C.H."/>
            <person name="Morin E."/>
            <person name="Beaudet D."/>
            <person name="Noel J."/>
            <person name="Yildirir G."/>
            <person name="Ndikumana S."/>
            <person name="Charron P."/>
            <person name="St-Onge C."/>
            <person name="Giorgi J."/>
            <person name="Kruger M."/>
            <person name="Marton T."/>
            <person name="Ropars J."/>
            <person name="Grigoriev I.V."/>
            <person name="Hainaut M."/>
            <person name="Henrissat B."/>
            <person name="Roux C."/>
            <person name="Martin F."/>
            <person name="Corradi N."/>
        </authorList>
    </citation>
    <scope>NUCLEOTIDE SEQUENCE [LARGE SCALE GENOMIC DNA]</scope>
    <source>
        <strain evidence="3 4">DAOM 197198</strain>
    </source>
</reference>
<reference evidence="3 4" key="1">
    <citation type="journal article" date="2013" name="Proc. Natl. Acad. Sci. U.S.A.">
        <title>Genome of an arbuscular mycorrhizal fungus provides insight into the oldest plant symbiosis.</title>
        <authorList>
            <person name="Tisserant E."/>
            <person name="Malbreil M."/>
            <person name="Kuo A."/>
            <person name="Kohler A."/>
            <person name="Symeonidi A."/>
            <person name="Balestrini R."/>
            <person name="Charron P."/>
            <person name="Duensing N."/>
            <person name="Frei Dit Frey N."/>
            <person name="Gianinazzi-Pearson V."/>
            <person name="Gilbert L.B."/>
            <person name="Handa Y."/>
            <person name="Herr J.R."/>
            <person name="Hijri M."/>
            <person name="Koul R."/>
            <person name="Kawaguchi M."/>
            <person name="Krajinski F."/>
            <person name="Lammers P.J."/>
            <person name="Masclaux F.G."/>
            <person name="Murat C."/>
            <person name="Morin E."/>
            <person name="Ndikumana S."/>
            <person name="Pagni M."/>
            <person name="Petitpierre D."/>
            <person name="Requena N."/>
            <person name="Rosikiewicz P."/>
            <person name="Riley R."/>
            <person name="Saito K."/>
            <person name="San Clemente H."/>
            <person name="Shapiro H."/>
            <person name="van Tuinen D."/>
            <person name="Becard G."/>
            <person name="Bonfante P."/>
            <person name="Paszkowski U."/>
            <person name="Shachar-Hill Y.Y."/>
            <person name="Tuskan G.A."/>
            <person name="Young P.W."/>
            <person name="Sanders I.R."/>
            <person name="Henrissat B."/>
            <person name="Rensing S.A."/>
            <person name="Grigoriev I.V."/>
            <person name="Corradi N."/>
            <person name="Roux C."/>
            <person name="Martin F."/>
        </authorList>
    </citation>
    <scope>NUCLEOTIDE SEQUENCE [LARGE SCALE GENOMIC DNA]</scope>
    <source>
        <strain evidence="3 4">DAOM 197198</strain>
    </source>
</reference>
<gene>
    <name evidence="3" type="ORF">GLOIN_2v1642702</name>
</gene>
<evidence type="ECO:0000259" key="2">
    <source>
        <dbReference type="PROSITE" id="PS50011"/>
    </source>
</evidence>
<dbReference type="InterPro" id="IPR011009">
    <property type="entry name" value="Kinase-like_dom_sf"/>
</dbReference>
<dbReference type="PANTHER" id="PTHR23257:SF963">
    <property type="entry name" value="AT08303P"/>
    <property type="match status" value="1"/>
</dbReference>
<accession>A0A2P4PRA9</accession>
<name>A0A2P4PRA9_RHIID</name>
<dbReference type="SUPFAM" id="SSF56112">
    <property type="entry name" value="Protein kinase-like (PK-like)"/>
    <property type="match status" value="1"/>
</dbReference>
<protein>
    <submittedName>
        <fullName evidence="3">Kinase-like domain-containing protein</fullName>
    </submittedName>
</protein>
<proteinExistence type="predicted"/>
<dbReference type="EMBL" id="AUPC02000162">
    <property type="protein sequence ID" value="POG67938.1"/>
    <property type="molecule type" value="Genomic_DNA"/>
</dbReference>
<dbReference type="GO" id="GO:0005737">
    <property type="term" value="C:cytoplasm"/>
    <property type="evidence" value="ECO:0007669"/>
    <property type="project" value="TreeGrafter"/>
</dbReference>
<dbReference type="GO" id="GO:0007165">
    <property type="term" value="P:signal transduction"/>
    <property type="evidence" value="ECO:0007669"/>
    <property type="project" value="TreeGrafter"/>
</dbReference>
<sequence>MEEFKLSDDVFEQIKDFSYWDLTNEQRLLIDKLILNEELKRHYINHGLCKECKQPNTYYDWCKSCNAKHFQQNFKNWTSGNEEVDKFIQKIQLKVEEYQEILEWIEYDKFENVEYLAKGGFGTIYKAIWKDGFISKWDFENNQWERSKVWGSMKYENFPVALKCLHNSQDFTSEFLREIESHTMILSACVTRCFGITRDPETNNFIMVMQYAKEGSLRQYLNNIFNSIKWVNKLNILRMIANGLNSIHKKGLIHRDFHCGNMLRNDHFTIITDLGLCQPANVKSSQNNKYEKKVYGVLPYVAPEVLRGGEYTQESDIYAFGIIAYEVCTGLPPYHDIVHDKILAISICQGLRPKSNYKIPQLILDIIKQCWDVDPLKRSKIQELYNLLDNLEDDLEDDSEVKKQAEEADKINEKFTSTSLPYNGSTTLSYTTNPQAVYTSRLLDFKNLPEPKNAIDNKDDDNSFGEYSESIEAIDFTKLNLDENN</sequence>
<dbReference type="PROSITE" id="PS50011">
    <property type="entry name" value="PROTEIN_KINASE_DOM"/>
    <property type="match status" value="1"/>
</dbReference>
<keyword evidence="4" id="KW-1185">Reference proteome</keyword>